<evidence type="ECO:0000256" key="2">
    <source>
        <dbReference type="ARBA" id="ARBA00022741"/>
    </source>
</evidence>
<dbReference type="CDD" id="cd02022">
    <property type="entry name" value="DPCK"/>
    <property type="match status" value="1"/>
</dbReference>
<reference evidence="7 8" key="1">
    <citation type="submission" date="2020-05" db="EMBL/GenBank/DDBJ databases">
        <title>Distinct polysaccharide utilization as determinants for interspecies competition between intestinal Prevotella spp.</title>
        <authorList>
            <person name="Galvez E.J.C."/>
            <person name="Iljazovic A."/>
            <person name="Strowig T."/>
        </authorList>
    </citation>
    <scope>NUCLEOTIDE SEQUENCE [LARGE SCALE GENOMIC DNA]</scope>
    <source>
        <strain evidence="7 8">PMUR</strain>
    </source>
</reference>
<dbReference type="RefSeq" id="WP_172276679.1">
    <property type="nucleotide sequence ID" value="NZ_CASGMU010000017.1"/>
</dbReference>
<keyword evidence="3 5" id="KW-0067">ATP-binding</keyword>
<keyword evidence="8" id="KW-1185">Reference proteome</keyword>
<comment type="caution">
    <text evidence="7">The sequence shown here is derived from an EMBL/GenBank/DDBJ whole genome shotgun (WGS) entry which is preliminary data.</text>
</comment>
<dbReference type="PROSITE" id="PS51219">
    <property type="entry name" value="DPCK"/>
    <property type="match status" value="1"/>
</dbReference>
<comment type="catalytic activity">
    <reaction evidence="5">
        <text>3'-dephospho-CoA + ATP = ADP + CoA + H(+)</text>
        <dbReference type="Rhea" id="RHEA:18245"/>
        <dbReference type="ChEBI" id="CHEBI:15378"/>
        <dbReference type="ChEBI" id="CHEBI:30616"/>
        <dbReference type="ChEBI" id="CHEBI:57287"/>
        <dbReference type="ChEBI" id="CHEBI:57328"/>
        <dbReference type="ChEBI" id="CHEBI:456216"/>
        <dbReference type="EC" id="2.7.1.24"/>
    </reaction>
</comment>
<proteinExistence type="inferred from homology"/>
<dbReference type="EMBL" id="JABKKF010000013">
    <property type="protein sequence ID" value="NPD92950.1"/>
    <property type="molecule type" value="Genomic_DNA"/>
</dbReference>
<keyword evidence="5 7" id="KW-0808">Transferase</keyword>
<dbReference type="Proteomes" id="UP000714420">
    <property type="component" value="Unassembled WGS sequence"/>
</dbReference>
<protein>
    <recommendedName>
        <fullName evidence="5 6">Dephospho-CoA kinase</fullName>
        <ecNumber evidence="5 6">2.7.1.24</ecNumber>
    </recommendedName>
    <alternativeName>
        <fullName evidence="5">Dephosphocoenzyme A kinase</fullName>
    </alternativeName>
</protein>
<evidence type="ECO:0000256" key="4">
    <source>
        <dbReference type="ARBA" id="ARBA00022993"/>
    </source>
</evidence>
<keyword evidence="4 5" id="KW-0173">Coenzyme A biosynthesis</keyword>
<comment type="similarity">
    <text evidence="1 5">Belongs to the CoaE family.</text>
</comment>
<comment type="pathway">
    <text evidence="5">Cofactor biosynthesis; coenzyme A biosynthesis; CoA from (R)-pantothenate: step 5/5.</text>
</comment>
<evidence type="ECO:0000256" key="6">
    <source>
        <dbReference type="NCBIfam" id="TIGR00152"/>
    </source>
</evidence>
<dbReference type="SUPFAM" id="SSF52540">
    <property type="entry name" value="P-loop containing nucleoside triphosphate hydrolases"/>
    <property type="match status" value="1"/>
</dbReference>
<dbReference type="NCBIfam" id="TIGR00152">
    <property type="entry name" value="dephospho-CoA kinase"/>
    <property type="match status" value="1"/>
</dbReference>
<comment type="function">
    <text evidence="5">Catalyzes the phosphorylation of the 3'-hydroxyl group of dephosphocoenzyme A to form coenzyme A.</text>
</comment>
<evidence type="ECO:0000256" key="1">
    <source>
        <dbReference type="ARBA" id="ARBA00009018"/>
    </source>
</evidence>
<dbReference type="PANTHER" id="PTHR10695:SF46">
    <property type="entry name" value="BIFUNCTIONAL COENZYME A SYNTHASE-RELATED"/>
    <property type="match status" value="1"/>
</dbReference>
<organism evidence="7 8">
    <name type="scientific">Xylanibacter muris</name>
    <dbReference type="NCBI Taxonomy" id="2736290"/>
    <lineage>
        <taxon>Bacteria</taxon>
        <taxon>Pseudomonadati</taxon>
        <taxon>Bacteroidota</taxon>
        <taxon>Bacteroidia</taxon>
        <taxon>Bacteroidales</taxon>
        <taxon>Prevotellaceae</taxon>
        <taxon>Xylanibacter</taxon>
    </lineage>
</organism>
<evidence type="ECO:0000256" key="3">
    <source>
        <dbReference type="ARBA" id="ARBA00022840"/>
    </source>
</evidence>
<name>A0ABX2ARU8_9BACT</name>
<evidence type="ECO:0000313" key="8">
    <source>
        <dbReference type="Proteomes" id="UP000714420"/>
    </source>
</evidence>
<keyword evidence="5" id="KW-0963">Cytoplasm</keyword>
<sequence length="187" mass="20912">MKIAITGGIGSGKSYICNIIGKHGISIYDCDSAAKRIIKESPEIRRQLTELIGNNAYTDNGKINKTVMTSFLLKSETNTNAINSIVHPAVADDFIQSGYKWMECAILYESGFDKLVDKVIAVTAPLDIRIERIMKRDGITRSKALEWIKKQIPQEDIVERADYVIINDGNKDLSKQINNIIKLLLVL</sequence>
<gene>
    <name evidence="5" type="primary">coaE</name>
    <name evidence="7" type="ORF">HPS56_11485</name>
</gene>
<keyword evidence="5 7" id="KW-0418">Kinase</keyword>
<dbReference type="PANTHER" id="PTHR10695">
    <property type="entry name" value="DEPHOSPHO-COA KINASE-RELATED"/>
    <property type="match status" value="1"/>
</dbReference>
<dbReference type="GO" id="GO:0004140">
    <property type="term" value="F:dephospho-CoA kinase activity"/>
    <property type="evidence" value="ECO:0007669"/>
    <property type="project" value="UniProtKB-EC"/>
</dbReference>
<dbReference type="Pfam" id="PF01121">
    <property type="entry name" value="CoaE"/>
    <property type="match status" value="1"/>
</dbReference>
<comment type="subcellular location">
    <subcellularLocation>
        <location evidence="5">Cytoplasm</location>
    </subcellularLocation>
</comment>
<dbReference type="Gene3D" id="3.40.50.300">
    <property type="entry name" value="P-loop containing nucleotide triphosphate hydrolases"/>
    <property type="match status" value="1"/>
</dbReference>
<feature type="binding site" evidence="5">
    <location>
        <begin position="10"/>
        <end position="15"/>
    </location>
    <ligand>
        <name>ATP</name>
        <dbReference type="ChEBI" id="CHEBI:30616"/>
    </ligand>
</feature>
<dbReference type="HAMAP" id="MF_00376">
    <property type="entry name" value="Dephospho_CoA_kinase"/>
    <property type="match status" value="1"/>
</dbReference>
<dbReference type="InterPro" id="IPR027417">
    <property type="entry name" value="P-loop_NTPase"/>
</dbReference>
<evidence type="ECO:0000256" key="5">
    <source>
        <dbReference type="HAMAP-Rule" id="MF_00376"/>
    </source>
</evidence>
<dbReference type="EC" id="2.7.1.24" evidence="5 6"/>
<evidence type="ECO:0000313" key="7">
    <source>
        <dbReference type="EMBL" id="NPD92950.1"/>
    </source>
</evidence>
<keyword evidence="2 5" id="KW-0547">Nucleotide-binding</keyword>
<dbReference type="InterPro" id="IPR001977">
    <property type="entry name" value="Depp_CoAkinase"/>
</dbReference>
<accession>A0ABX2ARU8</accession>